<keyword evidence="3 5" id="KW-1133">Transmembrane helix</keyword>
<comment type="subcellular location">
    <subcellularLocation>
        <location evidence="1">Membrane</location>
        <topology evidence="1">Multi-pass membrane protein</topology>
    </subcellularLocation>
</comment>
<dbReference type="Proteomes" id="UP000050794">
    <property type="component" value="Unassembled WGS sequence"/>
</dbReference>
<dbReference type="GO" id="GO:0005774">
    <property type="term" value="C:vacuolar membrane"/>
    <property type="evidence" value="ECO:0007669"/>
    <property type="project" value="TreeGrafter"/>
</dbReference>
<dbReference type="GO" id="GO:0015179">
    <property type="term" value="F:L-amino acid transmembrane transporter activity"/>
    <property type="evidence" value="ECO:0007669"/>
    <property type="project" value="TreeGrafter"/>
</dbReference>
<feature type="transmembrane region" description="Helical" evidence="5">
    <location>
        <begin position="172"/>
        <end position="198"/>
    </location>
</feature>
<reference evidence="9" key="1">
    <citation type="submission" date="2016-06" db="UniProtKB">
        <authorList>
            <consortium name="WormBaseParasite"/>
        </authorList>
    </citation>
    <scope>IDENTIFICATION</scope>
</reference>
<organism evidence="8 9">
    <name type="scientific">Toxocara canis</name>
    <name type="common">Canine roundworm</name>
    <dbReference type="NCBI Taxonomy" id="6265"/>
    <lineage>
        <taxon>Eukaryota</taxon>
        <taxon>Metazoa</taxon>
        <taxon>Ecdysozoa</taxon>
        <taxon>Nematoda</taxon>
        <taxon>Chromadorea</taxon>
        <taxon>Rhabditida</taxon>
        <taxon>Spirurina</taxon>
        <taxon>Ascaridomorpha</taxon>
        <taxon>Ascaridoidea</taxon>
        <taxon>Toxocaridae</taxon>
        <taxon>Toxocara</taxon>
    </lineage>
</organism>
<dbReference type="EMBL" id="UYWY01024726">
    <property type="protein sequence ID" value="VDM49048.1"/>
    <property type="molecule type" value="Genomic_DNA"/>
</dbReference>
<dbReference type="AlphaFoldDB" id="A0A183VAF7"/>
<evidence type="ECO:0000313" key="8">
    <source>
        <dbReference type="Proteomes" id="UP000050794"/>
    </source>
</evidence>
<evidence type="ECO:0000313" key="9">
    <source>
        <dbReference type="WBParaSite" id="TCNE_0001772801-mRNA-1"/>
    </source>
</evidence>
<evidence type="ECO:0000256" key="1">
    <source>
        <dbReference type="ARBA" id="ARBA00004141"/>
    </source>
</evidence>
<evidence type="ECO:0000256" key="4">
    <source>
        <dbReference type="ARBA" id="ARBA00023136"/>
    </source>
</evidence>
<sequence>MFRNTRGEERVDPNESVRPNRFQQISKIALKRQNGIRNGYSELRYGDVAYEACSNSFVWLQSWNRALKTFTNAMLVLLQMGVCCVSYVFIAAHLQQEICKILLAISFMSNRLVIMFRCLQELITAPHVTSELPWITNFNGIISAAGSILYSFEGQAMVLPLENKLKHSEDMVGATGVLTTGMSLVTIVYAASGFFGYITFGETVRGSIALNLPDTL</sequence>
<keyword evidence="2 5" id="KW-0812">Transmembrane</keyword>
<gene>
    <name evidence="7" type="ORF">TCNE_LOCUS17727</name>
</gene>
<keyword evidence="4 5" id="KW-0472">Membrane</keyword>
<proteinExistence type="predicted"/>
<protein>
    <submittedName>
        <fullName evidence="9">Aa_trans domain-containing protein</fullName>
    </submittedName>
</protein>
<name>A0A183VAF7_TOXCA</name>
<dbReference type="PANTHER" id="PTHR22950">
    <property type="entry name" value="AMINO ACID TRANSPORTER"/>
    <property type="match status" value="1"/>
</dbReference>
<dbReference type="PANTHER" id="PTHR22950:SF193">
    <property type="entry name" value="AMINO ACID TRANSPORTER TRANSMEMBRANE DOMAIN-CONTAINING PROTEIN"/>
    <property type="match status" value="1"/>
</dbReference>
<dbReference type="InterPro" id="IPR013057">
    <property type="entry name" value="AA_transpt_TM"/>
</dbReference>
<keyword evidence="8" id="KW-1185">Reference proteome</keyword>
<evidence type="ECO:0000259" key="6">
    <source>
        <dbReference type="Pfam" id="PF01490"/>
    </source>
</evidence>
<evidence type="ECO:0000256" key="3">
    <source>
        <dbReference type="ARBA" id="ARBA00022989"/>
    </source>
</evidence>
<feature type="domain" description="Amino acid transporter transmembrane" evidence="6">
    <location>
        <begin position="115"/>
        <end position="214"/>
    </location>
</feature>
<feature type="transmembrane region" description="Helical" evidence="5">
    <location>
        <begin position="73"/>
        <end position="95"/>
    </location>
</feature>
<evidence type="ECO:0000256" key="2">
    <source>
        <dbReference type="ARBA" id="ARBA00022692"/>
    </source>
</evidence>
<evidence type="ECO:0000313" key="7">
    <source>
        <dbReference type="EMBL" id="VDM49048.1"/>
    </source>
</evidence>
<accession>A0A183VAF7</accession>
<reference evidence="7 8" key="2">
    <citation type="submission" date="2018-11" db="EMBL/GenBank/DDBJ databases">
        <authorList>
            <consortium name="Pathogen Informatics"/>
        </authorList>
    </citation>
    <scope>NUCLEOTIDE SEQUENCE [LARGE SCALE GENOMIC DNA]</scope>
</reference>
<evidence type="ECO:0000256" key="5">
    <source>
        <dbReference type="SAM" id="Phobius"/>
    </source>
</evidence>
<dbReference type="WBParaSite" id="TCNE_0001772801-mRNA-1">
    <property type="protein sequence ID" value="TCNE_0001772801-mRNA-1"/>
    <property type="gene ID" value="TCNE_0001772801"/>
</dbReference>
<dbReference type="Pfam" id="PF01490">
    <property type="entry name" value="Aa_trans"/>
    <property type="match status" value="1"/>
</dbReference>